<reference evidence="2 3" key="1">
    <citation type="submission" date="2018-11" db="EMBL/GenBank/DDBJ databases">
        <authorList>
            <consortium name="Pathogen Informatics"/>
        </authorList>
    </citation>
    <scope>NUCLEOTIDE SEQUENCE [LARGE SCALE GENOMIC DNA]</scope>
</reference>
<keyword evidence="1" id="KW-0812">Transmembrane</keyword>
<accession>A0A3P7IUD2</accession>
<dbReference type="Proteomes" id="UP000270094">
    <property type="component" value="Unassembled WGS sequence"/>
</dbReference>
<feature type="transmembrane region" description="Helical" evidence="1">
    <location>
        <begin position="40"/>
        <end position="59"/>
    </location>
</feature>
<feature type="non-terminal residue" evidence="2">
    <location>
        <position position="159"/>
    </location>
</feature>
<sequence>MWQVRLTWNPIYTVFGLPDGSHFWPWSRLFTTPADRVKCIISGGACLFCAAVSSVLFIFEGMRKEKKDEGTVKVMFHFCDYSVYNWFKYYYIPLTFQGLMMVIITYLQHQDDEIEVYENDEWSFVRGQTQTIDRKYGLGIDTIMHHITDGNFLNQPFSE</sequence>
<dbReference type="InterPro" id="IPR012171">
    <property type="entry name" value="Fatty_acid_desaturase"/>
</dbReference>
<evidence type="ECO:0000256" key="1">
    <source>
        <dbReference type="SAM" id="Phobius"/>
    </source>
</evidence>
<keyword evidence="3" id="KW-1185">Reference proteome</keyword>
<evidence type="ECO:0000313" key="2">
    <source>
        <dbReference type="EMBL" id="VDM67857.1"/>
    </source>
</evidence>
<dbReference type="PANTHER" id="PTHR32100">
    <property type="entry name" value="OMEGA-6 FATTY ACID DESATURASE, CHLOROPLASTIC"/>
    <property type="match status" value="1"/>
</dbReference>
<evidence type="ECO:0000313" key="3">
    <source>
        <dbReference type="Proteomes" id="UP000270094"/>
    </source>
</evidence>
<keyword evidence="1" id="KW-0472">Membrane</keyword>
<organism evidence="2 3">
    <name type="scientific">Strongylus vulgaris</name>
    <name type="common">Blood worm</name>
    <dbReference type="NCBI Taxonomy" id="40348"/>
    <lineage>
        <taxon>Eukaryota</taxon>
        <taxon>Metazoa</taxon>
        <taxon>Ecdysozoa</taxon>
        <taxon>Nematoda</taxon>
        <taxon>Chromadorea</taxon>
        <taxon>Rhabditida</taxon>
        <taxon>Rhabditina</taxon>
        <taxon>Rhabditomorpha</taxon>
        <taxon>Strongyloidea</taxon>
        <taxon>Strongylidae</taxon>
        <taxon>Strongylus</taxon>
    </lineage>
</organism>
<keyword evidence="1" id="KW-1133">Transmembrane helix</keyword>
<protein>
    <submittedName>
        <fullName evidence="2">Uncharacterized protein</fullName>
    </submittedName>
</protein>
<dbReference type="GO" id="GO:0016491">
    <property type="term" value="F:oxidoreductase activity"/>
    <property type="evidence" value="ECO:0007669"/>
    <property type="project" value="InterPro"/>
</dbReference>
<dbReference type="AlphaFoldDB" id="A0A3P7IUD2"/>
<dbReference type="OrthoDB" id="1461976at2759"/>
<dbReference type="EMBL" id="UYYB01006777">
    <property type="protein sequence ID" value="VDM67857.1"/>
    <property type="molecule type" value="Genomic_DNA"/>
</dbReference>
<proteinExistence type="predicted"/>
<gene>
    <name evidence="2" type="ORF">SVUK_LOCUS2855</name>
</gene>
<name>A0A3P7IUD2_STRVU</name>